<keyword evidence="1" id="KW-0808">Transferase</keyword>
<keyword evidence="2" id="KW-0548">Nucleotidyltransferase</keyword>
<dbReference type="NCBIfam" id="TIGR00125">
    <property type="entry name" value="cyt_tran_rel"/>
    <property type="match status" value="1"/>
</dbReference>
<evidence type="ECO:0000256" key="2">
    <source>
        <dbReference type="ARBA" id="ARBA00022695"/>
    </source>
</evidence>
<protein>
    <recommendedName>
        <fullName evidence="3">Cytidyltransferase-like domain-containing protein</fullName>
    </recommendedName>
</protein>
<feature type="non-terminal residue" evidence="4">
    <location>
        <position position="100"/>
    </location>
</feature>
<organism evidence="4">
    <name type="scientific">marine metagenome</name>
    <dbReference type="NCBI Taxonomy" id="408172"/>
    <lineage>
        <taxon>unclassified sequences</taxon>
        <taxon>metagenomes</taxon>
        <taxon>ecological metagenomes</taxon>
    </lineage>
</organism>
<reference evidence="4" key="1">
    <citation type="submission" date="2018-05" db="EMBL/GenBank/DDBJ databases">
        <authorList>
            <person name="Lanie J.A."/>
            <person name="Ng W.-L."/>
            <person name="Kazmierczak K.M."/>
            <person name="Andrzejewski T.M."/>
            <person name="Davidsen T.M."/>
            <person name="Wayne K.J."/>
            <person name="Tettelin H."/>
            <person name="Glass J.I."/>
            <person name="Rusch D."/>
            <person name="Podicherti R."/>
            <person name="Tsui H.-C.T."/>
            <person name="Winkler M.E."/>
        </authorList>
    </citation>
    <scope>NUCLEOTIDE SEQUENCE</scope>
</reference>
<dbReference type="GO" id="GO:0016779">
    <property type="term" value="F:nucleotidyltransferase activity"/>
    <property type="evidence" value="ECO:0007669"/>
    <property type="project" value="UniProtKB-KW"/>
</dbReference>
<evidence type="ECO:0000313" key="4">
    <source>
        <dbReference type="EMBL" id="SVD05601.1"/>
    </source>
</evidence>
<name>A0A382S9I6_9ZZZZ</name>
<dbReference type="PANTHER" id="PTHR43793">
    <property type="entry name" value="FAD SYNTHASE"/>
    <property type="match status" value="1"/>
</dbReference>
<accession>A0A382S9I6</accession>
<dbReference type="PANTHER" id="PTHR43793:SF2">
    <property type="entry name" value="BIFUNCTIONAL PROTEIN HLDE"/>
    <property type="match status" value="1"/>
</dbReference>
<dbReference type="InterPro" id="IPR004821">
    <property type="entry name" value="Cyt_trans-like"/>
</dbReference>
<evidence type="ECO:0000259" key="3">
    <source>
        <dbReference type="Pfam" id="PF01467"/>
    </source>
</evidence>
<dbReference type="Gene3D" id="3.40.50.620">
    <property type="entry name" value="HUPs"/>
    <property type="match status" value="1"/>
</dbReference>
<feature type="domain" description="Cytidyltransferase-like" evidence="3">
    <location>
        <begin position="29"/>
        <end position="99"/>
    </location>
</feature>
<gene>
    <name evidence="4" type="ORF">METZ01_LOCUS358455</name>
</gene>
<dbReference type="InterPro" id="IPR014729">
    <property type="entry name" value="Rossmann-like_a/b/a_fold"/>
</dbReference>
<dbReference type="SUPFAM" id="SSF52374">
    <property type="entry name" value="Nucleotidylyl transferase"/>
    <property type="match status" value="1"/>
</dbReference>
<dbReference type="EMBL" id="UINC01126853">
    <property type="protein sequence ID" value="SVD05601.1"/>
    <property type="molecule type" value="Genomic_DNA"/>
</dbReference>
<dbReference type="InterPro" id="IPR050385">
    <property type="entry name" value="Archaeal_FAD_synthase"/>
</dbReference>
<dbReference type="Pfam" id="PF01467">
    <property type="entry name" value="CTP_transf_like"/>
    <property type="match status" value="1"/>
</dbReference>
<dbReference type="AlphaFoldDB" id="A0A382S9I6"/>
<evidence type="ECO:0000256" key="1">
    <source>
        <dbReference type="ARBA" id="ARBA00022679"/>
    </source>
</evidence>
<proteinExistence type="predicted"/>
<sequence length="100" mass="11207">MTTRAADKILHNPRDLERCLPLISRPLVFTNGCFDILHRGHVDYLEQAAVFGRTLLVAVNGNNSVRRLDKGPGRPFNDLEDRMAVIAALECVNYVVPFDS</sequence>